<dbReference type="InterPro" id="IPR036343">
    <property type="entry name" value="GluRdtase_N_sf"/>
</dbReference>
<feature type="binding site" evidence="8">
    <location>
        <begin position="48"/>
        <end position="51"/>
    </location>
    <ligand>
        <name>substrate</name>
    </ligand>
</feature>
<dbReference type="Gene3D" id="3.40.50.720">
    <property type="entry name" value="NAD(P)-binding Rossmann-like Domain"/>
    <property type="match status" value="1"/>
</dbReference>
<feature type="domain" description="Glutamyl-tRNA reductase N-terminal" evidence="12">
    <location>
        <begin position="9"/>
        <end position="147"/>
    </location>
</feature>
<dbReference type="InterPro" id="IPR036291">
    <property type="entry name" value="NAD(P)-bd_dom_sf"/>
</dbReference>
<feature type="binding site" evidence="8">
    <location>
        <position position="100"/>
    </location>
    <ligand>
        <name>substrate</name>
    </ligand>
</feature>
<dbReference type="SUPFAM" id="SSF69742">
    <property type="entry name" value="Glutamyl tRNA-reductase catalytic, N-terminal domain"/>
    <property type="match status" value="1"/>
</dbReference>
<dbReference type="InterPro" id="IPR000343">
    <property type="entry name" value="4pyrrol_synth_GluRdtase"/>
</dbReference>
<evidence type="ECO:0000256" key="2">
    <source>
        <dbReference type="ARBA" id="ARBA00005916"/>
    </source>
</evidence>
<evidence type="ECO:0000256" key="6">
    <source>
        <dbReference type="ARBA" id="ARBA00023244"/>
    </source>
</evidence>
<evidence type="ECO:0000256" key="4">
    <source>
        <dbReference type="ARBA" id="ARBA00022857"/>
    </source>
</evidence>
<dbReference type="HAMAP" id="MF_00087">
    <property type="entry name" value="Glu_tRNA_reductase"/>
    <property type="match status" value="1"/>
</dbReference>
<evidence type="ECO:0000256" key="7">
    <source>
        <dbReference type="ARBA" id="ARBA00047464"/>
    </source>
</evidence>
<dbReference type="InterPro" id="IPR036453">
    <property type="entry name" value="GluRdtase_dimer_dom_sf"/>
</dbReference>
<dbReference type="PROSITE" id="PS00747">
    <property type="entry name" value="GLUTR"/>
    <property type="match status" value="1"/>
</dbReference>
<protein>
    <recommendedName>
        <fullName evidence="3 8">Glutamyl-tRNA reductase</fullName>
        <shortName evidence="8">GluTR</shortName>
        <ecNumber evidence="3 8">1.2.1.70</ecNumber>
    </recommendedName>
</protein>
<dbReference type="NCBIfam" id="TIGR01035">
    <property type="entry name" value="hemA"/>
    <property type="match status" value="1"/>
</dbReference>
<keyword evidence="6 8" id="KW-0627">Porphyrin biosynthesis</keyword>
<dbReference type="InterPro" id="IPR015896">
    <property type="entry name" value="4pyrrol_synth_GluRdtase_dimer"/>
</dbReference>
<organism evidence="13 14">
    <name type="scientific">Candidatus Methanocrinis natronophilus</name>
    <dbReference type="NCBI Taxonomy" id="3033396"/>
    <lineage>
        <taxon>Archaea</taxon>
        <taxon>Methanobacteriati</taxon>
        <taxon>Methanobacteriota</taxon>
        <taxon>Stenosarchaea group</taxon>
        <taxon>Methanomicrobia</taxon>
        <taxon>Methanotrichales</taxon>
        <taxon>Methanotrichaceae</taxon>
        <taxon>Methanocrinis</taxon>
    </lineage>
</organism>
<dbReference type="InterPro" id="IPR018214">
    <property type="entry name" value="GluRdtase_CS"/>
</dbReference>
<dbReference type="SUPFAM" id="SSF69075">
    <property type="entry name" value="Glutamyl tRNA-reductase dimerization domain"/>
    <property type="match status" value="1"/>
</dbReference>
<comment type="miscellaneous">
    <text evidence="8">During catalysis, the active site Cys acts as a nucleophile attacking the alpha-carbonyl group of tRNA-bound glutamate with the formation of a thioester intermediate between enzyme and glutamate, and the concomitant release of tRNA(Glu). The thioester intermediate is finally reduced by direct hydride transfer from NADPH, to form the product GSA.</text>
</comment>
<keyword evidence="14" id="KW-1185">Reference proteome</keyword>
<dbReference type="InterPro" id="IPR006151">
    <property type="entry name" value="Shikm_DH/Glu-tRNA_Rdtase"/>
</dbReference>
<sequence>MSEIASMLVTHRKACIEEIERSWHGDLEALLSWISSHDLVEECAVLKTCNRVEIYVVSPRGEKVLFELAKRARISSRIIDFHDHDESLAHLLRLASGLESMIIGEDQILGQMKELYSMAKEAGNTGWTLDVAFKKAISVGKRVRRETRINERSISVGSAAVDLAEEILGCLAGKSVLVIGAGETGELISRALLSKDVGEVRVTNRTFGRALSLAASLGAEAVPFDEMKERIRTSDLVISATSAPHYILRRDDLEEVMGRRVKGTLLMIDIANPRDIDEDVGEIPGVELRNIDALREISAENMRLRMAEMDRAEMIIAEELALLKAKYKRRRAEELLGRIYLQAEEIKAQEIMRAMNKLGARHTLGEIEERVLTDMSHSIVNKIFAEPTKALRRAAERGDDGCLIFVEELFGLEEDYDETDEKAS</sequence>
<dbReference type="InterPro" id="IPR015895">
    <property type="entry name" value="4pyrrol_synth_GluRdtase_N"/>
</dbReference>
<accession>A0ABT5X9K1</accession>
<feature type="binding site" evidence="8">
    <location>
        <position position="111"/>
    </location>
    <ligand>
        <name>substrate</name>
    </ligand>
</feature>
<dbReference type="SUPFAM" id="SSF51735">
    <property type="entry name" value="NAD(P)-binding Rossmann-fold domains"/>
    <property type="match status" value="1"/>
</dbReference>
<comment type="domain">
    <text evidence="8">Possesses an unusual extended V-shaped dimeric structure with each monomer consisting of three distinct domains arranged along a curved 'spinal' alpha-helix. The N-terminal catalytic domain specifically recognizes the glutamate moiety of the substrate. The second domain is the NADPH-binding domain, and the third C-terminal domain is responsible for dimerization.</text>
</comment>
<keyword evidence="5 8" id="KW-0560">Oxidoreductase</keyword>
<comment type="caution">
    <text evidence="13">The sequence shown here is derived from an EMBL/GenBank/DDBJ whole genome shotgun (WGS) entry which is preliminary data.</text>
</comment>
<evidence type="ECO:0000313" key="14">
    <source>
        <dbReference type="Proteomes" id="UP001220010"/>
    </source>
</evidence>
<dbReference type="EMBL" id="JARFPK010000037">
    <property type="protein sequence ID" value="MDF0591367.1"/>
    <property type="molecule type" value="Genomic_DNA"/>
</dbReference>
<comment type="function">
    <text evidence="8">Catalyzes the NADPH-dependent reduction of glutamyl-tRNA(Glu) to glutamate 1-semialdehyde (GSA).</text>
</comment>
<feature type="domain" description="Tetrapyrrole biosynthesis glutamyl-tRNA reductase dimerisation" evidence="10">
    <location>
        <begin position="311"/>
        <end position="412"/>
    </location>
</feature>
<name>A0ABT5X9K1_9EURY</name>
<dbReference type="GO" id="GO:0008883">
    <property type="term" value="F:glutamyl-tRNA reductase activity"/>
    <property type="evidence" value="ECO:0007669"/>
    <property type="project" value="UniProtKB-EC"/>
</dbReference>
<evidence type="ECO:0000256" key="5">
    <source>
        <dbReference type="ARBA" id="ARBA00023002"/>
    </source>
</evidence>
<comment type="similarity">
    <text evidence="2 8 9">Belongs to the glutamyl-tRNA reductase family.</text>
</comment>
<comment type="pathway">
    <text evidence="1 8 9">Porphyrin-containing compound metabolism; protoporphyrin-IX biosynthesis; 5-aminolevulinate from L-glutamyl-tRNA(Glu): step 1/2.</text>
</comment>
<dbReference type="PANTHER" id="PTHR43013:SF1">
    <property type="entry name" value="GLUTAMYL-TRNA REDUCTASE"/>
    <property type="match status" value="1"/>
</dbReference>
<dbReference type="PIRSF" id="PIRSF000445">
    <property type="entry name" value="4pyrrol_synth_GluRdtase"/>
    <property type="match status" value="1"/>
</dbReference>
<feature type="domain" description="Quinate/shikimate 5-dehydrogenase/glutamyl-tRNA reductase" evidence="11">
    <location>
        <begin position="162"/>
        <end position="297"/>
    </location>
</feature>
<evidence type="ECO:0000259" key="12">
    <source>
        <dbReference type="Pfam" id="PF05201"/>
    </source>
</evidence>
<dbReference type="Pfam" id="PF00745">
    <property type="entry name" value="GlutR_dimer"/>
    <property type="match status" value="1"/>
</dbReference>
<dbReference type="EC" id="1.2.1.70" evidence="3 8"/>
<gene>
    <name evidence="8 13" type="primary">hemA</name>
    <name evidence="13" type="ORF">P0O15_09375</name>
</gene>
<comment type="catalytic activity">
    <reaction evidence="7 8 9">
        <text>(S)-4-amino-5-oxopentanoate + tRNA(Glu) + NADP(+) = L-glutamyl-tRNA(Glu) + NADPH + H(+)</text>
        <dbReference type="Rhea" id="RHEA:12344"/>
        <dbReference type="Rhea" id="RHEA-COMP:9663"/>
        <dbReference type="Rhea" id="RHEA-COMP:9680"/>
        <dbReference type="ChEBI" id="CHEBI:15378"/>
        <dbReference type="ChEBI" id="CHEBI:57501"/>
        <dbReference type="ChEBI" id="CHEBI:57783"/>
        <dbReference type="ChEBI" id="CHEBI:58349"/>
        <dbReference type="ChEBI" id="CHEBI:78442"/>
        <dbReference type="ChEBI" id="CHEBI:78520"/>
        <dbReference type="EC" id="1.2.1.70"/>
    </reaction>
</comment>
<evidence type="ECO:0000256" key="1">
    <source>
        <dbReference type="ARBA" id="ARBA00005059"/>
    </source>
</evidence>
<dbReference type="Pfam" id="PF05201">
    <property type="entry name" value="GlutR_N"/>
    <property type="match status" value="1"/>
</dbReference>
<feature type="site" description="Important for activity" evidence="8">
    <location>
        <position position="90"/>
    </location>
</feature>
<evidence type="ECO:0000313" key="13">
    <source>
        <dbReference type="EMBL" id="MDF0591367.1"/>
    </source>
</evidence>
<dbReference type="RefSeq" id="WP_316967101.1">
    <property type="nucleotide sequence ID" value="NZ_JARFPK010000037.1"/>
</dbReference>
<feature type="active site" description="Nucleophile" evidence="8">
    <location>
        <position position="49"/>
    </location>
</feature>
<dbReference type="CDD" id="cd05213">
    <property type="entry name" value="NAD_bind_Glutamyl_tRNA_reduct"/>
    <property type="match status" value="1"/>
</dbReference>
<evidence type="ECO:0000259" key="11">
    <source>
        <dbReference type="Pfam" id="PF01488"/>
    </source>
</evidence>
<dbReference type="Gene3D" id="3.30.460.30">
    <property type="entry name" value="Glutamyl-tRNA reductase, N-terminal domain"/>
    <property type="match status" value="1"/>
</dbReference>
<feature type="binding site" evidence="8">
    <location>
        <begin position="105"/>
        <end position="107"/>
    </location>
    <ligand>
        <name>substrate</name>
    </ligand>
</feature>
<evidence type="ECO:0000256" key="9">
    <source>
        <dbReference type="RuleBase" id="RU000584"/>
    </source>
</evidence>
<dbReference type="Pfam" id="PF01488">
    <property type="entry name" value="Shikimate_DH"/>
    <property type="match status" value="1"/>
</dbReference>
<reference evidence="13 14" key="1">
    <citation type="submission" date="2023-03" db="EMBL/GenBank/DDBJ databases">
        <title>WGS of Methanotrichaceae archaeon Mx.</title>
        <authorList>
            <person name="Sorokin D.Y."/>
            <person name="Merkel A.Y."/>
        </authorList>
    </citation>
    <scope>NUCLEOTIDE SEQUENCE [LARGE SCALE GENOMIC DNA]</scope>
    <source>
        <strain evidence="13 14">Mx</strain>
    </source>
</reference>
<feature type="binding site" evidence="8">
    <location>
        <begin position="180"/>
        <end position="185"/>
    </location>
    <ligand>
        <name>NADP(+)</name>
        <dbReference type="ChEBI" id="CHEBI:58349"/>
    </ligand>
</feature>
<evidence type="ECO:0000259" key="10">
    <source>
        <dbReference type="Pfam" id="PF00745"/>
    </source>
</evidence>
<evidence type="ECO:0000256" key="3">
    <source>
        <dbReference type="ARBA" id="ARBA00012970"/>
    </source>
</evidence>
<keyword evidence="4 8" id="KW-0521">NADP</keyword>
<comment type="subunit">
    <text evidence="8">Homodimer.</text>
</comment>
<proteinExistence type="inferred from homology"/>
<evidence type="ECO:0000256" key="8">
    <source>
        <dbReference type="HAMAP-Rule" id="MF_00087"/>
    </source>
</evidence>
<dbReference type="PANTHER" id="PTHR43013">
    <property type="entry name" value="GLUTAMYL-TRNA REDUCTASE"/>
    <property type="match status" value="1"/>
</dbReference>
<dbReference type="Proteomes" id="UP001220010">
    <property type="component" value="Unassembled WGS sequence"/>
</dbReference>